<evidence type="ECO:0000313" key="12">
    <source>
        <dbReference type="Proteomes" id="UP000838748"/>
    </source>
</evidence>
<sequence>MKVLIPSRALELKGEIKNCLTLANKQGFDTRSIEFGVSETQCFVINSSNFNTSICADFLCTSEQCLQNSNCDYIAIYAGNSSDSSWKNGASSSSNQASPIYIGISHEKCKYDVWSSPSGTRAVSRDDSFPSSFNKTHHFCWLLSAIALHYSIDDAIVLANAFSNVSRETWPVSIKDFPDVVTESESLSVHCPWLDGESAKEFKQVEKSFFAIYPIVDSIDWLERLLKFGVKTIQFRIKNYPVYQTEQLVKSAISLGNRYEAQLFINDHWQLAIKHNAFGVHLGQEDLTDVCLHQLSSNGLALGVSTHGYYEVLLALRLNPSYLAFGQVFKTVTKQVDSHPQGLTKLKLFQRLIDTTILNEVHSNIATVAIGGINLQNAELVSQCGVDSLAVIGAITNAKDTKYAVDSLLNAFNNTRPLINRGAM</sequence>
<dbReference type="PANTHER" id="PTHR20857">
    <property type="entry name" value="THIAMINE-PHOSPHATE PYROPHOSPHORYLASE"/>
    <property type="match status" value="1"/>
</dbReference>
<name>A0ABN8E8H4_9VIBR</name>
<evidence type="ECO:0000256" key="5">
    <source>
        <dbReference type="ARBA" id="ARBA00022977"/>
    </source>
</evidence>
<evidence type="ECO:0000256" key="7">
    <source>
        <dbReference type="ARBA" id="ARBA00047851"/>
    </source>
</evidence>
<keyword evidence="3 9" id="KW-0479">Metal-binding</keyword>
<evidence type="ECO:0000256" key="9">
    <source>
        <dbReference type="HAMAP-Rule" id="MF_00097"/>
    </source>
</evidence>
<feature type="binding site" evidence="9">
    <location>
        <position position="334"/>
    </location>
    <ligand>
        <name>4-amino-2-methyl-5-(diphosphooxymethyl)pyrimidine</name>
        <dbReference type="ChEBI" id="CHEBI:57841"/>
    </ligand>
</feature>
<evidence type="ECO:0000256" key="4">
    <source>
        <dbReference type="ARBA" id="ARBA00022842"/>
    </source>
</evidence>
<dbReference type="EC" id="2.5.1.3" evidence="9"/>
<organism evidence="11 12">
    <name type="scientific">Vibrio marisflavi CECT 7928</name>
    <dbReference type="NCBI Taxonomy" id="634439"/>
    <lineage>
        <taxon>Bacteria</taxon>
        <taxon>Pseudomonadati</taxon>
        <taxon>Pseudomonadota</taxon>
        <taxon>Gammaproteobacteria</taxon>
        <taxon>Vibrionales</taxon>
        <taxon>Vibrionaceae</taxon>
        <taxon>Vibrio</taxon>
    </lineage>
</organism>
<dbReference type="Proteomes" id="UP000838748">
    <property type="component" value="Unassembled WGS sequence"/>
</dbReference>
<evidence type="ECO:0000256" key="3">
    <source>
        <dbReference type="ARBA" id="ARBA00022723"/>
    </source>
</evidence>
<comment type="caution">
    <text evidence="9">Lacks conserved residue(s) required for the propagation of feature annotation.</text>
</comment>
<keyword evidence="5 9" id="KW-0784">Thiamine biosynthesis</keyword>
<evidence type="ECO:0000313" key="11">
    <source>
        <dbReference type="EMBL" id="CAH0541999.1"/>
    </source>
</evidence>
<dbReference type="InterPro" id="IPR013785">
    <property type="entry name" value="Aldolase_TIM"/>
</dbReference>
<feature type="binding site" evidence="9">
    <location>
        <position position="266"/>
    </location>
    <ligand>
        <name>4-amino-2-methyl-5-(diphosphooxymethyl)pyrimidine</name>
        <dbReference type="ChEBI" id="CHEBI:57841"/>
    </ligand>
</feature>
<gene>
    <name evidence="11" type="primary">thiE_2</name>
    <name evidence="9" type="synonym">thiE</name>
    <name evidence="11" type="ORF">VMF7928_04010</name>
</gene>
<evidence type="ECO:0000256" key="8">
    <source>
        <dbReference type="ARBA" id="ARBA00047883"/>
    </source>
</evidence>
<feature type="binding site" evidence="9">
    <location>
        <begin position="331"/>
        <end position="333"/>
    </location>
    <ligand>
        <name>2-[(2R,5Z)-2-carboxy-4-methylthiazol-5(2H)-ylidene]ethyl phosphate</name>
        <dbReference type="ChEBI" id="CHEBI:62899"/>
    </ligand>
</feature>
<dbReference type="GO" id="GO:0004789">
    <property type="term" value="F:thiamine-phosphate diphosphorylase activity"/>
    <property type="evidence" value="ECO:0007669"/>
    <property type="project" value="UniProtKB-EC"/>
</dbReference>
<dbReference type="InterPro" id="IPR034291">
    <property type="entry name" value="TMP_synthase"/>
</dbReference>
<dbReference type="CDD" id="cd00564">
    <property type="entry name" value="TMP_TenI"/>
    <property type="match status" value="1"/>
</dbReference>
<accession>A0ABN8E8H4</accession>
<evidence type="ECO:0000256" key="1">
    <source>
        <dbReference type="ARBA" id="ARBA00005165"/>
    </source>
</evidence>
<dbReference type="Pfam" id="PF02581">
    <property type="entry name" value="TMP-TENI"/>
    <property type="match status" value="1"/>
</dbReference>
<comment type="catalytic activity">
    <reaction evidence="6 9">
        <text>4-methyl-5-(2-phosphooxyethyl)-thiazole + 4-amino-2-methyl-5-(diphosphooxymethyl)pyrimidine + H(+) = thiamine phosphate + diphosphate</text>
        <dbReference type="Rhea" id="RHEA:22328"/>
        <dbReference type="ChEBI" id="CHEBI:15378"/>
        <dbReference type="ChEBI" id="CHEBI:33019"/>
        <dbReference type="ChEBI" id="CHEBI:37575"/>
        <dbReference type="ChEBI" id="CHEBI:57841"/>
        <dbReference type="ChEBI" id="CHEBI:58296"/>
        <dbReference type="EC" id="2.5.1.3"/>
    </reaction>
</comment>
<dbReference type="NCBIfam" id="NF002904">
    <property type="entry name" value="PRK03512.1"/>
    <property type="match status" value="1"/>
</dbReference>
<dbReference type="HAMAP" id="MF_00097">
    <property type="entry name" value="TMP_synthase"/>
    <property type="match status" value="1"/>
</dbReference>
<evidence type="ECO:0000256" key="2">
    <source>
        <dbReference type="ARBA" id="ARBA00022679"/>
    </source>
</evidence>
<feature type="domain" description="Thiamine phosphate synthase/TenI" evidence="10">
    <location>
        <begin position="218"/>
        <end position="395"/>
    </location>
</feature>
<comment type="catalytic activity">
    <reaction evidence="8 9">
        <text>2-[(2R,5Z)-2-carboxy-4-methylthiazol-5(2H)-ylidene]ethyl phosphate + 4-amino-2-methyl-5-(diphosphooxymethyl)pyrimidine + 2 H(+) = thiamine phosphate + CO2 + diphosphate</text>
        <dbReference type="Rhea" id="RHEA:47844"/>
        <dbReference type="ChEBI" id="CHEBI:15378"/>
        <dbReference type="ChEBI" id="CHEBI:16526"/>
        <dbReference type="ChEBI" id="CHEBI:33019"/>
        <dbReference type="ChEBI" id="CHEBI:37575"/>
        <dbReference type="ChEBI" id="CHEBI:57841"/>
        <dbReference type="ChEBI" id="CHEBI:62899"/>
        <dbReference type="EC" id="2.5.1.3"/>
    </reaction>
</comment>
<dbReference type="InterPro" id="IPR022998">
    <property type="entry name" value="ThiamineP_synth_TenI"/>
</dbReference>
<dbReference type="PANTHER" id="PTHR20857:SF15">
    <property type="entry name" value="THIAMINE-PHOSPHATE SYNTHASE"/>
    <property type="match status" value="1"/>
</dbReference>
<comment type="cofactor">
    <cofactor evidence="9">
        <name>Mg(2+)</name>
        <dbReference type="ChEBI" id="CHEBI:18420"/>
    </cofactor>
    <text evidence="9">Binds 1 Mg(2+) ion per subunit.</text>
</comment>
<keyword evidence="12" id="KW-1185">Reference proteome</keyword>
<keyword evidence="2 9" id="KW-0808">Transferase</keyword>
<dbReference type="RefSeq" id="WP_237363434.1">
    <property type="nucleotide sequence ID" value="NZ_CAKLDM010000002.1"/>
</dbReference>
<feature type="binding site" evidence="9">
    <location>
        <position position="267"/>
    </location>
    <ligand>
        <name>Mg(2+)</name>
        <dbReference type="ChEBI" id="CHEBI:18420"/>
    </ligand>
</feature>
<feature type="binding site" evidence="9">
    <location>
        <position position="286"/>
    </location>
    <ligand>
        <name>Mg(2+)</name>
        <dbReference type="ChEBI" id="CHEBI:18420"/>
    </ligand>
</feature>
<protein>
    <recommendedName>
        <fullName evidence="9">Thiamine-phosphate synthase</fullName>
        <shortName evidence="9">TP synthase</shortName>
        <shortName evidence="9">TPS</shortName>
        <ecNumber evidence="9">2.5.1.3</ecNumber>
    </recommendedName>
    <alternativeName>
        <fullName evidence="9">Thiamine-phosphate pyrophosphorylase</fullName>
        <shortName evidence="9">TMP pyrophosphorylase</shortName>
        <shortName evidence="9">TMP-PPase</shortName>
    </alternativeName>
</protein>
<comment type="similarity">
    <text evidence="9">Belongs to the thiamine-phosphate synthase family.</text>
</comment>
<comment type="catalytic activity">
    <reaction evidence="7 9">
        <text>2-(2-carboxy-4-methylthiazol-5-yl)ethyl phosphate + 4-amino-2-methyl-5-(diphosphooxymethyl)pyrimidine + 2 H(+) = thiamine phosphate + CO2 + diphosphate</text>
        <dbReference type="Rhea" id="RHEA:47848"/>
        <dbReference type="ChEBI" id="CHEBI:15378"/>
        <dbReference type="ChEBI" id="CHEBI:16526"/>
        <dbReference type="ChEBI" id="CHEBI:33019"/>
        <dbReference type="ChEBI" id="CHEBI:37575"/>
        <dbReference type="ChEBI" id="CHEBI:57841"/>
        <dbReference type="ChEBI" id="CHEBI:62890"/>
        <dbReference type="EC" id="2.5.1.3"/>
    </reaction>
</comment>
<dbReference type="EMBL" id="CAKLDM010000002">
    <property type="protein sequence ID" value="CAH0541999.1"/>
    <property type="molecule type" value="Genomic_DNA"/>
</dbReference>
<dbReference type="SUPFAM" id="SSF51391">
    <property type="entry name" value="Thiamin phosphate synthase"/>
    <property type="match status" value="1"/>
</dbReference>
<evidence type="ECO:0000256" key="6">
    <source>
        <dbReference type="ARBA" id="ARBA00047334"/>
    </source>
</evidence>
<reference evidence="11" key="1">
    <citation type="submission" date="2021-11" db="EMBL/GenBank/DDBJ databases">
        <authorList>
            <person name="Rodrigo-Torres L."/>
            <person name="Arahal R. D."/>
            <person name="Lucena T."/>
        </authorList>
    </citation>
    <scope>NUCLEOTIDE SEQUENCE</scope>
    <source>
        <strain evidence="11">CECT 7928</strain>
    </source>
</reference>
<comment type="caution">
    <text evidence="11">The sequence shown here is derived from an EMBL/GenBank/DDBJ whole genome shotgun (WGS) entry which is preliminary data.</text>
</comment>
<keyword evidence="4 9" id="KW-0460">Magnesium</keyword>
<comment type="function">
    <text evidence="9">Condenses 4-methyl-5-(beta-hydroxyethyl)thiazole monophosphate (THZ-P) and 2-methyl-4-amino-5-hydroxymethyl pyrimidine pyrophosphate (HMP-PP) to form thiamine monophosphate (TMP).</text>
</comment>
<feature type="binding site" evidence="9">
    <location>
        <position position="372"/>
    </location>
    <ligand>
        <name>2-[(2R,5Z)-2-carboxy-4-methylthiazol-5(2H)-ylidene]ethyl phosphate</name>
        <dbReference type="ChEBI" id="CHEBI:62899"/>
    </ligand>
</feature>
<feature type="binding site" evidence="9">
    <location>
        <position position="305"/>
    </location>
    <ligand>
        <name>4-amino-2-methyl-5-(diphosphooxymethyl)pyrimidine</name>
        <dbReference type="ChEBI" id="CHEBI:57841"/>
    </ligand>
</feature>
<dbReference type="Gene3D" id="3.20.20.70">
    <property type="entry name" value="Aldolase class I"/>
    <property type="match status" value="1"/>
</dbReference>
<evidence type="ECO:0000259" key="10">
    <source>
        <dbReference type="Pfam" id="PF02581"/>
    </source>
</evidence>
<proteinExistence type="inferred from homology"/>
<feature type="binding site" evidence="9">
    <location>
        <begin position="234"/>
        <end position="238"/>
    </location>
    <ligand>
        <name>4-amino-2-methyl-5-(diphosphooxymethyl)pyrimidine</name>
        <dbReference type="ChEBI" id="CHEBI:57841"/>
    </ligand>
</feature>
<comment type="pathway">
    <text evidence="1 9">Cofactor biosynthesis; thiamine diphosphate biosynthesis; thiamine phosphate from 4-amino-2-methyl-5-diphosphomethylpyrimidine and 4-methyl-5-(2-phosphoethyl)-thiazole: step 1/1.</text>
</comment>
<dbReference type="InterPro" id="IPR036206">
    <property type="entry name" value="ThiamineP_synth_sf"/>
</dbReference>